<sequence length="129" mass="13835">MDLRGQVSAEFLLIASFILIIVLVFSSIAGPQSQENSIAASAKEGASSAVAEITYSNVSMKPVKVMGVRITGDRNKTVTINLDSPLPQNYRATVINRTVEYILNLGGCVRVNDTTVKLGDKTYTVTLSP</sequence>
<keyword evidence="1" id="KW-0472">Membrane</keyword>
<evidence type="ECO:0000313" key="4">
    <source>
        <dbReference type="Proteomes" id="UP001369247"/>
    </source>
</evidence>
<keyword evidence="4" id="KW-1185">Reference proteome</keyword>
<keyword evidence="1" id="KW-0812">Transmembrane</keyword>
<evidence type="ECO:0000313" key="2">
    <source>
        <dbReference type="EMBL" id="MEJ8542418.1"/>
    </source>
</evidence>
<dbReference type="EMBL" id="JAXUHJ010000008">
    <property type="protein sequence ID" value="MEJ8542418.1"/>
    <property type="molecule type" value="Genomic_DNA"/>
</dbReference>
<gene>
    <name evidence="3" type="ORF">N5910_04195</name>
    <name evidence="2" type="ORF">U2150_02785</name>
</gene>
<evidence type="ECO:0000313" key="3">
    <source>
        <dbReference type="EMBL" id="UXH32490.1"/>
    </source>
</evidence>
<dbReference type="AlphaFoldDB" id="A0A9E7RVS3"/>
<keyword evidence="1" id="KW-1133">Transmembrane helix</keyword>
<dbReference type="GeneID" id="75106425"/>
<dbReference type="RefSeq" id="WP_074358864.1">
    <property type="nucleotide sequence ID" value="NZ_CP104550.1"/>
</dbReference>
<proteinExistence type="predicted"/>
<organism evidence="3">
    <name type="scientific">Methanothermobacter wolfeii</name>
    <name type="common">Methanobacterium wolfei</name>
    <dbReference type="NCBI Taxonomy" id="145261"/>
    <lineage>
        <taxon>Archaea</taxon>
        <taxon>Methanobacteriati</taxon>
        <taxon>Methanobacteriota</taxon>
        <taxon>Methanomada group</taxon>
        <taxon>Methanobacteria</taxon>
        <taxon>Methanobacteriales</taxon>
        <taxon>Methanobacteriaceae</taxon>
        <taxon>Methanothermobacter</taxon>
    </lineage>
</organism>
<dbReference type="EMBL" id="CP104550">
    <property type="protein sequence ID" value="UXH32490.1"/>
    <property type="molecule type" value="Genomic_DNA"/>
</dbReference>
<reference evidence="3" key="1">
    <citation type="submission" date="2022-09" db="EMBL/GenBank/DDBJ databases">
        <title>Characterization of three MwoI isoschizomers from sequenced genome and metagenomes.</title>
        <authorList>
            <person name="Fomenkov A."/>
            <person name="Xu S.Y."/>
            <person name="Roberts R.J."/>
        </authorList>
    </citation>
    <scope>NUCLEOTIDE SEQUENCE</scope>
    <source>
        <strain evidence="3">DSM 2970</strain>
    </source>
</reference>
<dbReference type="Proteomes" id="UP001065373">
    <property type="component" value="Chromosome"/>
</dbReference>
<dbReference type="SMR" id="A0A9E7RVS3"/>
<reference evidence="2 4" key="2">
    <citation type="submission" date="2023-12" db="EMBL/GenBank/DDBJ databases">
        <title>Phenotypic and Genomic Characterization of Methanothermobacter wolfeii Strain BSEL, a CO2-Capturing Archaeon with Minimal Nutrient Requirements.</title>
        <authorList>
            <person name="Ale Enriquez F."/>
            <person name="Ahring B.K."/>
        </authorList>
    </citation>
    <scope>NUCLEOTIDE SEQUENCE [LARGE SCALE GENOMIC DNA]</scope>
    <source>
        <strain evidence="2 4">BSEL-1</strain>
    </source>
</reference>
<feature type="transmembrane region" description="Helical" evidence="1">
    <location>
        <begin position="12"/>
        <end position="30"/>
    </location>
</feature>
<dbReference type="KEGG" id="mwo:MWSIV6_0809"/>
<protein>
    <recommendedName>
        <fullName evidence="5">Class III signal peptide-containing protein</fullName>
    </recommendedName>
</protein>
<accession>A0A9E7RVS3</accession>
<evidence type="ECO:0008006" key="5">
    <source>
        <dbReference type="Google" id="ProtNLM"/>
    </source>
</evidence>
<evidence type="ECO:0000256" key="1">
    <source>
        <dbReference type="SAM" id="Phobius"/>
    </source>
</evidence>
<dbReference type="Proteomes" id="UP001369247">
    <property type="component" value="Unassembled WGS sequence"/>
</dbReference>
<name>A0A9E7RVS3_METWO</name>
<dbReference type="GeneID" id="58978457"/>